<dbReference type="InterPro" id="IPR011611">
    <property type="entry name" value="PfkB_dom"/>
</dbReference>
<dbReference type="EMBL" id="PVNS01000003">
    <property type="protein sequence ID" value="PRO66489.1"/>
    <property type="molecule type" value="Genomic_DNA"/>
</dbReference>
<dbReference type="SUPFAM" id="SSF53613">
    <property type="entry name" value="Ribokinase-like"/>
    <property type="match status" value="1"/>
</dbReference>
<dbReference type="CDD" id="cd01166">
    <property type="entry name" value="KdgK"/>
    <property type="match status" value="1"/>
</dbReference>
<dbReference type="InterPro" id="IPR052700">
    <property type="entry name" value="Carb_kinase_PfkB-like"/>
</dbReference>
<evidence type="ECO:0000313" key="5">
    <source>
        <dbReference type="EMBL" id="PRO66489.1"/>
    </source>
</evidence>
<evidence type="ECO:0000313" key="6">
    <source>
        <dbReference type="Proteomes" id="UP000243650"/>
    </source>
</evidence>
<dbReference type="GO" id="GO:0016301">
    <property type="term" value="F:kinase activity"/>
    <property type="evidence" value="ECO:0007669"/>
    <property type="project" value="UniProtKB-KW"/>
</dbReference>
<name>A0A2P6MJN0_ALKUR</name>
<dbReference type="Gene3D" id="3.40.1190.20">
    <property type="match status" value="1"/>
</dbReference>
<keyword evidence="2" id="KW-0808">Transferase</keyword>
<dbReference type="AlphaFoldDB" id="A0A2P6MJN0"/>
<evidence type="ECO:0000259" key="4">
    <source>
        <dbReference type="Pfam" id="PF00294"/>
    </source>
</evidence>
<dbReference type="OrthoDB" id="9813569at2"/>
<keyword evidence="3" id="KW-0418">Kinase</keyword>
<dbReference type="InterPro" id="IPR029056">
    <property type="entry name" value="Ribokinase-like"/>
</dbReference>
<keyword evidence="6" id="KW-1185">Reference proteome</keyword>
<reference evidence="5 6" key="1">
    <citation type="submission" date="2018-03" db="EMBL/GenBank/DDBJ databases">
        <title>Bacillus urumqiensis sp. nov., a moderately haloalkaliphilic bacterium isolated from a salt lake.</title>
        <authorList>
            <person name="Zhao B."/>
            <person name="Liao Z."/>
        </authorList>
    </citation>
    <scope>NUCLEOTIDE SEQUENCE [LARGE SCALE GENOMIC DNA]</scope>
    <source>
        <strain evidence="5 6">BZ-SZ-XJ18</strain>
    </source>
</reference>
<protein>
    <recommendedName>
        <fullName evidence="4">Carbohydrate kinase PfkB domain-containing protein</fullName>
    </recommendedName>
</protein>
<dbReference type="PANTHER" id="PTHR43320">
    <property type="entry name" value="SUGAR KINASE"/>
    <property type="match status" value="1"/>
</dbReference>
<dbReference type="Pfam" id="PF00294">
    <property type="entry name" value="PfkB"/>
    <property type="match status" value="1"/>
</dbReference>
<comment type="caution">
    <text evidence="5">The sequence shown here is derived from an EMBL/GenBank/DDBJ whole genome shotgun (WGS) entry which is preliminary data.</text>
</comment>
<accession>A0A2P6MJN0</accession>
<proteinExistence type="inferred from homology"/>
<gene>
    <name evidence="5" type="ORF">C6I21_03875</name>
</gene>
<evidence type="ECO:0000256" key="2">
    <source>
        <dbReference type="ARBA" id="ARBA00022679"/>
    </source>
</evidence>
<evidence type="ECO:0000256" key="3">
    <source>
        <dbReference type="ARBA" id="ARBA00022777"/>
    </source>
</evidence>
<dbReference type="PANTHER" id="PTHR43320:SF2">
    <property type="entry name" value="2-DEHYDRO-3-DEOXYGLUCONOKINASE_2-DEHYDRO-3-DEOXYGALACTONOKINASE"/>
    <property type="match status" value="1"/>
</dbReference>
<evidence type="ECO:0000256" key="1">
    <source>
        <dbReference type="ARBA" id="ARBA00010688"/>
    </source>
</evidence>
<sequence>MASIVTAGEVMMRLTPPEAGRIAAADSLKVHIGGAEANTACALSGLGHDVSLISRLPEHDIGTLAASSLRRHGVHLQHVSRGSGRMGLYFVEEGVSIRPSQVIYDRKPSAFTALTEEPVKREYVQGVEVLHLSGITPALSDSAADWSLELMQAAREEGVWISLDINYRSKLWSHTRALAWVEKALPYVDHCFAGWKDFEWLFGWEKAEGDLSSRLGAYYRRLEEEYGVRSAASTDRTIHDDGRHTLRGYVYENGRVTEGEGMTFQPLDRIGGGDAFAAGVLHGIQTHQSPEETAAFAESLSAMNHLVRGDNASFSEAEVQRFAAQLNQDISR</sequence>
<feature type="domain" description="Carbohydrate kinase PfkB" evidence="4">
    <location>
        <begin position="1"/>
        <end position="206"/>
    </location>
</feature>
<organism evidence="5 6">
    <name type="scientific">Alkalicoccus urumqiensis</name>
    <name type="common">Bacillus urumqiensis</name>
    <dbReference type="NCBI Taxonomy" id="1548213"/>
    <lineage>
        <taxon>Bacteria</taxon>
        <taxon>Bacillati</taxon>
        <taxon>Bacillota</taxon>
        <taxon>Bacilli</taxon>
        <taxon>Bacillales</taxon>
        <taxon>Bacillaceae</taxon>
        <taxon>Alkalicoccus</taxon>
    </lineage>
</organism>
<dbReference type="Proteomes" id="UP000243650">
    <property type="component" value="Unassembled WGS sequence"/>
</dbReference>
<dbReference type="RefSeq" id="WP_105958127.1">
    <property type="nucleotide sequence ID" value="NZ_PVNS01000003.1"/>
</dbReference>
<comment type="similarity">
    <text evidence="1">Belongs to the carbohydrate kinase PfkB family.</text>
</comment>